<dbReference type="Proteomes" id="UP000236743">
    <property type="component" value="Unassembled WGS sequence"/>
</dbReference>
<evidence type="ECO:0000313" key="2">
    <source>
        <dbReference type="EMBL" id="SEG59714.1"/>
    </source>
</evidence>
<feature type="signal peptide" evidence="1">
    <location>
        <begin position="1"/>
        <end position="37"/>
    </location>
</feature>
<dbReference type="EMBL" id="FNUY01000007">
    <property type="protein sequence ID" value="SEG59714.1"/>
    <property type="molecule type" value="Genomic_DNA"/>
</dbReference>
<name>A0A1H6BGH2_9HYPH</name>
<sequence length="188" mass="19751">MGRFLRGHTRLRRPLLVASAILLAVALDAGSGRPAQAACQIPVASDYLEQIVRNPRVVLQNSPQGGDQLIYRAQMLAAASIASLRGLISVVPLANVAQKAAIGQGMGRAAGSCSARYGDTTRRITDAVRSMGDREVTRAFAKFLTPDSGAVPLSPGVGAGTPDSDRQRLKLDGRIAPIGPLRDPFGKL</sequence>
<proteinExistence type="predicted"/>
<reference evidence="2 3" key="1">
    <citation type="submission" date="2016-10" db="EMBL/GenBank/DDBJ databases">
        <authorList>
            <person name="de Groot N.N."/>
        </authorList>
    </citation>
    <scope>NUCLEOTIDE SEQUENCE [LARGE SCALE GENOMIC DNA]</scope>
    <source>
        <strain evidence="2 3">DSM 26656</strain>
    </source>
</reference>
<organism evidence="2 3">
    <name type="scientific">Bosea lathyri</name>
    <dbReference type="NCBI Taxonomy" id="1036778"/>
    <lineage>
        <taxon>Bacteria</taxon>
        <taxon>Pseudomonadati</taxon>
        <taxon>Pseudomonadota</taxon>
        <taxon>Alphaproteobacteria</taxon>
        <taxon>Hyphomicrobiales</taxon>
        <taxon>Boseaceae</taxon>
        <taxon>Bosea</taxon>
    </lineage>
</organism>
<evidence type="ECO:0000313" key="3">
    <source>
        <dbReference type="Proteomes" id="UP000236743"/>
    </source>
</evidence>
<keyword evidence="1" id="KW-0732">Signal</keyword>
<dbReference type="RefSeq" id="WP_146071392.1">
    <property type="nucleotide sequence ID" value="NZ_FNUY01000007.1"/>
</dbReference>
<gene>
    <name evidence="2" type="ORF">SAMN04488115_107212</name>
</gene>
<evidence type="ECO:0000256" key="1">
    <source>
        <dbReference type="SAM" id="SignalP"/>
    </source>
</evidence>
<protein>
    <submittedName>
        <fullName evidence="2">Uncharacterized protein</fullName>
    </submittedName>
</protein>
<keyword evidence="3" id="KW-1185">Reference proteome</keyword>
<accession>A0A1H6BGH2</accession>
<feature type="chain" id="PRO_5009293699" evidence="1">
    <location>
        <begin position="38"/>
        <end position="188"/>
    </location>
</feature>
<dbReference type="AlphaFoldDB" id="A0A1H6BGH2"/>